<gene>
    <name evidence="1" type="ORF">HNR53_000713</name>
</gene>
<dbReference type="AlphaFoldDB" id="A0A7X0HNM5"/>
<evidence type="ECO:0000313" key="2">
    <source>
        <dbReference type="Proteomes" id="UP000531594"/>
    </source>
</evidence>
<accession>A0A7X0HNM5</accession>
<reference evidence="1 2" key="1">
    <citation type="submission" date="2020-08" db="EMBL/GenBank/DDBJ databases">
        <title>Genomic Encyclopedia of Type Strains, Phase IV (KMG-IV): sequencing the most valuable type-strain genomes for metagenomic binning, comparative biology and taxonomic classification.</title>
        <authorList>
            <person name="Goeker M."/>
        </authorList>
    </citation>
    <scope>NUCLEOTIDE SEQUENCE [LARGE SCALE GENOMIC DNA]</scope>
    <source>
        <strain evidence="1 2">DSM 5391</strain>
    </source>
</reference>
<comment type="caution">
    <text evidence="1">The sequence shown here is derived from an EMBL/GenBank/DDBJ whole genome shotgun (WGS) entry which is preliminary data.</text>
</comment>
<dbReference type="EMBL" id="JACHGK010000002">
    <property type="protein sequence ID" value="MBB6444105.1"/>
    <property type="molecule type" value="Genomic_DNA"/>
</dbReference>
<sequence>MAKYDQVGIGTVEKLFNQLKEKQQERFTKE</sequence>
<organism evidence="1 2">
    <name type="scientific">Bacillus benzoevorans</name>
    <dbReference type="NCBI Taxonomy" id="1456"/>
    <lineage>
        <taxon>Bacteria</taxon>
        <taxon>Bacillati</taxon>
        <taxon>Bacillota</taxon>
        <taxon>Bacilli</taxon>
        <taxon>Bacillales</taxon>
        <taxon>Bacillaceae</taxon>
        <taxon>Bacillus</taxon>
    </lineage>
</organism>
<protein>
    <submittedName>
        <fullName evidence="1">Uncharacterized protein</fullName>
    </submittedName>
</protein>
<evidence type="ECO:0000313" key="1">
    <source>
        <dbReference type="EMBL" id="MBB6444105.1"/>
    </source>
</evidence>
<dbReference type="Proteomes" id="UP000531594">
    <property type="component" value="Unassembled WGS sequence"/>
</dbReference>
<keyword evidence="2" id="KW-1185">Reference proteome</keyword>
<proteinExistence type="predicted"/>
<name>A0A7X0HNM5_9BACI</name>